<keyword evidence="2" id="KW-1185">Reference proteome</keyword>
<protein>
    <submittedName>
        <fullName evidence="1">Uncharacterized protein</fullName>
    </submittedName>
</protein>
<dbReference type="EMBL" id="NEVH01024967">
    <property type="protein sequence ID" value="PNF16232.1"/>
    <property type="molecule type" value="Genomic_DNA"/>
</dbReference>
<proteinExistence type="predicted"/>
<accession>A0A2J7PIR2</accession>
<dbReference type="AlphaFoldDB" id="A0A2J7PIR2"/>
<evidence type="ECO:0000313" key="2">
    <source>
        <dbReference type="Proteomes" id="UP000235965"/>
    </source>
</evidence>
<gene>
    <name evidence="1" type="ORF">B7P43_G15110</name>
</gene>
<sequence length="62" mass="7579">MNWKECVRKQYYPIICLQELRKPRKNLSQDIESLDQALKPGALKYEAQCYSLYYNIWYVKLM</sequence>
<dbReference type="Proteomes" id="UP000235965">
    <property type="component" value="Unassembled WGS sequence"/>
</dbReference>
<evidence type="ECO:0000313" key="1">
    <source>
        <dbReference type="EMBL" id="PNF16232.1"/>
    </source>
</evidence>
<organism evidence="1 2">
    <name type="scientific">Cryptotermes secundus</name>
    <dbReference type="NCBI Taxonomy" id="105785"/>
    <lineage>
        <taxon>Eukaryota</taxon>
        <taxon>Metazoa</taxon>
        <taxon>Ecdysozoa</taxon>
        <taxon>Arthropoda</taxon>
        <taxon>Hexapoda</taxon>
        <taxon>Insecta</taxon>
        <taxon>Pterygota</taxon>
        <taxon>Neoptera</taxon>
        <taxon>Polyneoptera</taxon>
        <taxon>Dictyoptera</taxon>
        <taxon>Blattodea</taxon>
        <taxon>Blattoidea</taxon>
        <taxon>Termitoidae</taxon>
        <taxon>Kalotermitidae</taxon>
        <taxon>Cryptotermitinae</taxon>
        <taxon>Cryptotermes</taxon>
    </lineage>
</organism>
<comment type="caution">
    <text evidence="1">The sequence shown here is derived from an EMBL/GenBank/DDBJ whole genome shotgun (WGS) entry which is preliminary data.</text>
</comment>
<reference evidence="1 2" key="1">
    <citation type="submission" date="2017-12" db="EMBL/GenBank/DDBJ databases">
        <title>Hemimetabolous genomes reveal molecular basis of termite eusociality.</title>
        <authorList>
            <person name="Harrison M.C."/>
            <person name="Jongepier E."/>
            <person name="Robertson H.M."/>
            <person name="Arning N."/>
            <person name="Bitard-Feildel T."/>
            <person name="Chao H."/>
            <person name="Childers C.P."/>
            <person name="Dinh H."/>
            <person name="Doddapaneni H."/>
            <person name="Dugan S."/>
            <person name="Gowin J."/>
            <person name="Greiner C."/>
            <person name="Han Y."/>
            <person name="Hu H."/>
            <person name="Hughes D.S.T."/>
            <person name="Huylmans A.-K."/>
            <person name="Kemena C."/>
            <person name="Kremer L.P.M."/>
            <person name="Lee S.L."/>
            <person name="Lopez-Ezquerra A."/>
            <person name="Mallet L."/>
            <person name="Monroy-Kuhn J.M."/>
            <person name="Moser A."/>
            <person name="Murali S.C."/>
            <person name="Muzny D.M."/>
            <person name="Otani S."/>
            <person name="Piulachs M.-D."/>
            <person name="Poelchau M."/>
            <person name="Qu J."/>
            <person name="Schaub F."/>
            <person name="Wada-Katsumata A."/>
            <person name="Worley K.C."/>
            <person name="Xie Q."/>
            <person name="Ylla G."/>
            <person name="Poulsen M."/>
            <person name="Gibbs R.A."/>
            <person name="Schal C."/>
            <person name="Richards S."/>
            <person name="Belles X."/>
            <person name="Korb J."/>
            <person name="Bornberg-Bauer E."/>
        </authorList>
    </citation>
    <scope>NUCLEOTIDE SEQUENCE [LARGE SCALE GENOMIC DNA]</scope>
    <source>
        <tissue evidence="1">Whole body</tissue>
    </source>
</reference>
<name>A0A2J7PIR2_9NEOP</name>
<dbReference type="InParanoid" id="A0A2J7PIR2"/>